<keyword evidence="4" id="KW-0812">Transmembrane</keyword>
<dbReference type="SUPFAM" id="SSF53187">
    <property type="entry name" value="Zn-dependent exopeptidases"/>
    <property type="match status" value="1"/>
</dbReference>
<feature type="transmembrane region" description="Helical" evidence="4">
    <location>
        <begin position="416"/>
        <end position="437"/>
    </location>
</feature>
<dbReference type="Proteomes" id="UP000762676">
    <property type="component" value="Unassembled WGS sequence"/>
</dbReference>
<organism evidence="6 7">
    <name type="scientific">Elysia marginata</name>
    <dbReference type="NCBI Taxonomy" id="1093978"/>
    <lineage>
        <taxon>Eukaryota</taxon>
        <taxon>Metazoa</taxon>
        <taxon>Spiralia</taxon>
        <taxon>Lophotrochozoa</taxon>
        <taxon>Mollusca</taxon>
        <taxon>Gastropoda</taxon>
        <taxon>Heterobranchia</taxon>
        <taxon>Euthyneura</taxon>
        <taxon>Panpulmonata</taxon>
        <taxon>Sacoglossa</taxon>
        <taxon>Placobranchoidea</taxon>
        <taxon>Plakobranchidae</taxon>
        <taxon>Elysia</taxon>
    </lineage>
</organism>
<accession>A0AAV4JPS4</accession>
<dbReference type="EMBL" id="BMAT01003406">
    <property type="protein sequence ID" value="GFS24783.1"/>
    <property type="molecule type" value="Genomic_DNA"/>
</dbReference>
<evidence type="ECO:0000256" key="2">
    <source>
        <dbReference type="ARBA" id="ARBA00005988"/>
    </source>
</evidence>
<dbReference type="PANTHER" id="PTHR11705:SF119">
    <property type="entry name" value="OS02G0119300 PROTEIN"/>
    <property type="match status" value="1"/>
</dbReference>
<protein>
    <submittedName>
        <fullName evidence="6">Carboxypeptidase A1-like</fullName>
    </submittedName>
</protein>
<dbReference type="PANTHER" id="PTHR11705">
    <property type="entry name" value="PROTEASE FAMILY M14 CARBOXYPEPTIDASE A,B"/>
    <property type="match status" value="1"/>
</dbReference>
<dbReference type="Gene3D" id="3.40.630.10">
    <property type="entry name" value="Zn peptidases"/>
    <property type="match status" value="1"/>
</dbReference>
<dbReference type="InterPro" id="IPR034269">
    <property type="entry name" value="At5g42320_M14_CPD"/>
</dbReference>
<dbReference type="SMART" id="SM00631">
    <property type="entry name" value="Zn_pept"/>
    <property type="match status" value="1"/>
</dbReference>
<name>A0AAV4JPS4_9GAST</name>
<keyword evidence="4" id="KW-1133">Transmembrane helix</keyword>
<keyword evidence="6" id="KW-0378">Hydrolase</keyword>
<feature type="domain" description="Peptidase M14" evidence="5">
    <location>
        <begin position="43"/>
        <end position="348"/>
    </location>
</feature>
<dbReference type="CDD" id="cd06227">
    <property type="entry name" value="M14-CPA-like"/>
    <property type="match status" value="1"/>
</dbReference>
<dbReference type="GO" id="GO:0005615">
    <property type="term" value="C:extracellular space"/>
    <property type="evidence" value="ECO:0007669"/>
    <property type="project" value="TreeGrafter"/>
</dbReference>
<dbReference type="GO" id="GO:0006508">
    <property type="term" value="P:proteolysis"/>
    <property type="evidence" value="ECO:0007669"/>
    <property type="project" value="InterPro"/>
</dbReference>
<keyword evidence="6" id="KW-0645">Protease</keyword>
<reference evidence="6 7" key="1">
    <citation type="journal article" date="2021" name="Elife">
        <title>Chloroplast acquisition without the gene transfer in kleptoplastic sea slugs, Plakobranchus ocellatus.</title>
        <authorList>
            <person name="Maeda T."/>
            <person name="Takahashi S."/>
            <person name="Yoshida T."/>
            <person name="Shimamura S."/>
            <person name="Takaki Y."/>
            <person name="Nagai Y."/>
            <person name="Toyoda A."/>
            <person name="Suzuki Y."/>
            <person name="Arimoto A."/>
            <person name="Ishii H."/>
            <person name="Satoh N."/>
            <person name="Nishiyama T."/>
            <person name="Hasebe M."/>
            <person name="Maruyama T."/>
            <person name="Minagawa J."/>
            <person name="Obokata J."/>
            <person name="Shigenobu S."/>
        </authorList>
    </citation>
    <scope>NUCLEOTIDE SEQUENCE [LARGE SCALE GENOMIC DNA]</scope>
</reference>
<keyword evidence="4" id="KW-0472">Membrane</keyword>
<evidence type="ECO:0000256" key="3">
    <source>
        <dbReference type="PROSITE-ProRule" id="PRU01379"/>
    </source>
</evidence>
<evidence type="ECO:0000256" key="4">
    <source>
        <dbReference type="SAM" id="Phobius"/>
    </source>
</evidence>
<dbReference type="GO" id="GO:0008270">
    <property type="term" value="F:zinc ion binding"/>
    <property type="evidence" value="ECO:0007669"/>
    <property type="project" value="InterPro"/>
</dbReference>
<feature type="transmembrane region" description="Helical" evidence="4">
    <location>
        <begin position="7"/>
        <end position="27"/>
    </location>
</feature>
<keyword evidence="7" id="KW-1185">Reference proteome</keyword>
<dbReference type="AlphaFoldDB" id="A0AAV4JPS4"/>
<dbReference type="PROSITE" id="PS52035">
    <property type="entry name" value="PEPTIDASE_M14"/>
    <property type="match status" value="1"/>
</dbReference>
<comment type="caution">
    <text evidence="6">The sequence shown here is derived from an EMBL/GenBank/DDBJ whole genome shotgun (WGS) entry which is preliminary data.</text>
</comment>
<evidence type="ECO:0000313" key="7">
    <source>
        <dbReference type="Proteomes" id="UP000762676"/>
    </source>
</evidence>
<feature type="active site" description="Proton donor/acceptor" evidence="3">
    <location>
        <position position="313"/>
    </location>
</feature>
<keyword evidence="6" id="KW-0121">Carboxypeptidase</keyword>
<sequence>MQLQVIQLIFLNSIFVFILSLFTQIAGVDVQPQKEKYEPNYTYYHNVSSIESVFRSLVAKHSDFIQLNNDYKSSGGRSQLVLRMTNFSSRVETATPAKVRLLLSFGEHAREFFPVESMLYFISNVTCGVTRPTLDKPSTHKFSAWVLNNFDIIIIGMANPDGRDFIEQTRNYCWRGTKSGVDINRNFDWNFGGKGSSNNPQDGEFRGPGAFSEQETEVFRNMSFMFAPDAFVSFHSGVRHIYIPFADSKSRQGRRQPVNKTLLIRLARYMSRSSPSRPFKFGLAYDLTGYTADGTSFDFMAGHAKTPFSLAVELWEHKRHEGRSCFDEFNPRSEALQAELVLVHPLYVELLNFMHKWKQEHFLRTRVKKDFDSLLIRRKKDDGHQRLPIRKNSMFFSEDLKEGDDSDAGASLPNQLMFLMVFILTVALVAILVRHACQMVRKKRIISLRSLSATFSLLKLS</sequence>
<gene>
    <name evidence="6" type="ORF">ElyMa_001671600</name>
</gene>
<evidence type="ECO:0000313" key="6">
    <source>
        <dbReference type="EMBL" id="GFS24783.1"/>
    </source>
</evidence>
<comment type="similarity">
    <text evidence="2 3">Belongs to the peptidase M14 family.</text>
</comment>
<dbReference type="Pfam" id="PF00246">
    <property type="entry name" value="Peptidase_M14"/>
    <property type="match status" value="1"/>
</dbReference>
<proteinExistence type="inferred from homology"/>
<evidence type="ECO:0000256" key="1">
    <source>
        <dbReference type="ARBA" id="ARBA00001947"/>
    </source>
</evidence>
<dbReference type="InterPro" id="IPR000834">
    <property type="entry name" value="Peptidase_M14"/>
</dbReference>
<comment type="cofactor">
    <cofactor evidence="1">
        <name>Zn(2+)</name>
        <dbReference type="ChEBI" id="CHEBI:29105"/>
    </cofactor>
</comment>
<dbReference type="GO" id="GO:0004181">
    <property type="term" value="F:metallocarboxypeptidase activity"/>
    <property type="evidence" value="ECO:0007669"/>
    <property type="project" value="InterPro"/>
</dbReference>
<evidence type="ECO:0000259" key="5">
    <source>
        <dbReference type="PROSITE" id="PS52035"/>
    </source>
</evidence>